<dbReference type="FunFam" id="3.40.50.720:FF:000240">
    <property type="entry name" value="SDR family oxidoreductase"/>
    <property type="match status" value="1"/>
</dbReference>
<keyword evidence="4" id="KW-1185">Reference proteome</keyword>
<accession>A0A1S1YU45</accession>
<organism evidence="3 4">
    <name type="scientific">Flammeovirga pacifica</name>
    <dbReference type="NCBI Taxonomy" id="915059"/>
    <lineage>
        <taxon>Bacteria</taxon>
        <taxon>Pseudomonadati</taxon>
        <taxon>Bacteroidota</taxon>
        <taxon>Cytophagia</taxon>
        <taxon>Cytophagales</taxon>
        <taxon>Flammeovirgaceae</taxon>
        <taxon>Flammeovirga</taxon>
    </lineage>
</organism>
<dbReference type="Gene3D" id="3.40.50.720">
    <property type="entry name" value="NAD(P)-binding Rossmann-like Domain"/>
    <property type="match status" value="1"/>
</dbReference>
<dbReference type="InterPro" id="IPR020904">
    <property type="entry name" value="Sc_DH/Rdtase_CS"/>
</dbReference>
<evidence type="ECO:0000256" key="1">
    <source>
        <dbReference type="ARBA" id="ARBA00006484"/>
    </source>
</evidence>
<dbReference type="PRINTS" id="PR00080">
    <property type="entry name" value="SDRFAMILY"/>
</dbReference>
<comment type="caution">
    <text evidence="3">The sequence shown here is derived from an EMBL/GenBank/DDBJ whole genome shotgun (WGS) entry which is preliminary data.</text>
</comment>
<dbReference type="SUPFAM" id="SSF51735">
    <property type="entry name" value="NAD(P)-binding Rossmann-fold domains"/>
    <property type="match status" value="1"/>
</dbReference>
<reference evidence="3 4" key="1">
    <citation type="journal article" date="2012" name="Int. J. Syst. Evol. Microbiol.">
        <title>Flammeovirga pacifica sp. nov., isolated from deep-sea sediment.</title>
        <authorList>
            <person name="Xu H."/>
            <person name="Fu Y."/>
            <person name="Yang N."/>
            <person name="Ding Z."/>
            <person name="Lai Q."/>
            <person name="Zeng R."/>
        </authorList>
    </citation>
    <scope>NUCLEOTIDE SEQUENCE [LARGE SCALE GENOMIC DNA]</scope>
    <source>
        <strain evidence="4">DSM 24597 / LMG 26175 / WPAGA1</strain>
    </source>
</reference>
<gene>
    <name evidence="3" type="ORF">NH26_23410</name>
</gene>
<dbReference type="NCBIfam" id="NF006132">
    <property type="entry name" value="PRK08277.1"/>
    <property type="match status" value="1"/>
</dbReference>
<evidence type="ECO:0000313" key="3">
    <source>
        <dbReference type="EMBL" id="OHX64526.1"/>
    </source>
</evidence>
<dbReference type="PANTHER" id="PTHR42760:SF115">
    <property type="entry name" value="3-OXOACYL-[ACYL-CARRIER-PROTEIN] REDUCTASE FABG"/>
    <property type="match status" value="1"/>
</dbReference>
<dbReference type="PROSITE" id="PS00061">
    <property type="entry name" value="ADH_SHORT"/>
    <property type="match status" value="1"/>
</dbReference>
<dbReference type="Proteomes" id="UP000179797">
    <property type="component" value="Unassembled WGS sequence"/>
</dbReference>
<keyword evidence="2" id="KW-0560">Oxidoreductase</keyword>
<dbReference type="InterPro" id="IPR002347">
    <property type="entry name" value="SDR_fam"/>
</dbReference>
<dbReference type="STRING" id="915059.NH26_23410"/>
<proteinExistence type="inferred from homology"/>
<dbReference type="GO" id="GO:0005975">
    <property type="term" value="P:carbohydrate metabolic process"/>
    <property type="evidence" value="ECO:0007669"/>
    <property type="project" value="UniProtKB-ARBA"/>
</dbReference>
<dbReference type="EMBL" id="JRYR02000002">
    <property type="protein sequence ID" value="OHX64526.1"/>
    <property type="molecule type" value="Genomic_DNA"/>
</dbReference>
<dbReference type="AlphaFoldDB" id="A0A1S1YU45"/>
<evidence type="ECO:0000313" key="4">
    <source>
        <dbReference type="Proteomes" id="UP000179797"/>
    </source>
</evidence>
<dbReference type="PANTHER" id="PTHR42760">
    <property type="entry name" value="SHORT-CHAIN DEHYDROGENASES/REDUCTASES FAMILY MEMBER"/>
    <property type="match status" value="1"/>
</dbReference>
<sequence length="281" mass="30152">MMTGLTFSDLKDKVTVVTGGAGVLGLSICKAFATHGAKIAILDLDQEKAKDTALSLTKEFGNQNLGVAANVLNKQSLIDAKEKINQELGQIDILVNGAGGNHPKATTKVEQMFDAEDEGTFFDLDLEGFDFVFDLNFKGTLLPSMVFTKDMVGEGNKGVVLNISSMNAFKPLTKIPAYSAAKASINNFTEWLAMHMAPQEIRVNAIAPGFFITDQNRFLVTNKDGSFTERGQKIVNGTPMAKFGEPEDIQGAVLYLCSDVSSFVTGICIPIDGGFNAYSGV</sequence>
<dbReference type="PRINTS" id="PR00081">
    <property type="entry name" value="GDHRDH"/>
</dbReference>
<dbReference type="OrthoDB" id="9803333at2"/>
<comment type="similarity">
    <text evidence="1">Belongs to the short-chain dehydrogenases/reductases (SDR) family.</text>
</comment>
<dbReference type="Pfam" id="PF13561">
    <property type="entry name" value="adh_short_C2"/>
    <property type="match status" value="1"/>
</dbReference>
<dbReference type="InterPro" id="IPR036291">
    <property type="entry name" value="NAD(P)-bd_dom_sf"/>
</dbReference>
<evidence type="ECO:0000256" key="2">
    <source>
        <dbReference type="ARBA" id="ARBA00023002"/>
    </source>
</evidence>
<name>A0A1S1YU45_FLAPC</name>
<dbReference type="GO" id="GO:0016616">
    <property type="term" value="F:oxidoreductase activity, acting on the CH-OH group of donors, NAD or NADP as acceptor"/>
    <property type="evidence" value="ECO:0007669"/>
    <property type="project" value="TreeGrafter"/>
</dbReference>
<protein>
    <submittedName>
        <fullName evidence="3">D-mannonate oxidoreductase</fullName>
    </submittedName>
</protein>